<evidence type="ECO:0000313" key="2">
    <source>
        <dbReference type="Proteomes" id="UP000233551"/>
    </source>
</evidence>
<gene>
    <name evidence="1" type="ORF">CRG98_042294</name>
</gene>
<accession>A0A2I0I002</accession>
<reference evidence="1 2" key="1">
    <citation type="submission" date="2017-11" db="EMBL/GenBank/DDBJ databases">
        <title>De-novo sequencing of pomegranate (Punica granatum L.) genome.</title>
        <authorList>
            <person name="Akparov Z."/>
            <person name="Amiraslanov A."/>
            <person name="Hajiyeva S."/>
            <person name="Abbasov M."/>
            <person name="Kaur K."/>
            <person name="Hamwieh A."/>
            <person name="Solovyev V."/>
            <person name="Salamov A."/>
            <person name="Braich B."/>
            <person name="Kosarev P."/>
            <person name="Mahmoud A."/>
            <person name="Hajiyev E."/>
            <person name="Babayeva S."/>
            <person name="Izzatullayeva V."/>
            <person name="Mammadov A."/>
            <person name="Mammadov A."/>
            <person name="Sharifova S."/>
            <person name="Ojaghi J."/>
            <person name="Eynullazada K."/>
            <person name="Bayramov B."/>
            <person name="Abdulazimova A."/>
            <person name="Shahmuradov I."/>
        </authorList>
    </citation>
    <scope>NUCLEOTIDE SEQUENCE [LARGE SCALE GENOMIC DNA]</scope>
    <source>
        <strain evidence="2">cv. AG2017</strain>
        <tissue evidence="1">Leaf</tissue>
    </source>
</reference>
<keyword evidence="2" id="KW-1185">Reference proteome</keyword>
<dbReference type="AlphaFoldDB" id="A0A2I0I002"/>
<protein>
    <submittedName>
        <fullName evidence="1">Uncharacterized protein</fullName>
    </submittedName>
</protein>
<dbReference type="Proteomes" id="UP000233551">
    <property type="component" value="Unassembled WGS sequence"/>
</dbReference>
<organism evidence="1 2">
    <name type="scientific">Punica granatum</name>
    <name type="common">Pomegranate</name>
    <dbReference type="NCBI Taxonomy" id="22663"/>
    <lineage>
        <taxon>Eukaryota</taxon>
        <taxon>Viridiplantae</taxon>
        <taxon>Streptophyta</taxon>
        <taxon>Embryophyta</taxon>
        <taxon>Tracheophyta</taxon>
        <taxon>Spermatophyta</taxon>
        <taxon>Magnoliopsida</taxon>
        <taxon>eudicotyledons</taxon>
        <taxon>Gunneridae</taxon>
        <taxon>Pentapetalae</taxon>
        <taxon>rosids</taxon>
        <taxon>malvids</taxon>
        <taxon>Myrtales</taxon>
        <taxon>Lythraceae</taxon>
        <taxon>Punica</taxon>
    </lineage>
</organism>
<name>A0A2I0I002_PUNGR</name>
<evidence type="ECO:0000313" key="1">
    <source>
        <dbReference type="EMBL" id="PKI37299.1"/>
    </source>
</evidence>
<comment type="caution">
    <text evidence="1">The sequence shown here is derived from an EMBL/GenBank/DDBJ whole genome shotgun (WGS) entry which is preliminary data.</text>
</comment>
<proteinExistence type="predicted"/>
<sequence>MLNVSHRLLGGDGPVVVFTRDAPFACKCCRKVALLWIDSTLGTVTHLVLVKSENCGWFTRKGERDSPLVVWMVVYAKAVVHMSKVGLAAGVVARCSTGCQLCRKGECSSLGMPPSQGTRESQSAVVLIACSTCGPDNFNKSVMIGRAPTSLTRVTHCGDLGANFNQGDPSVCRLPRLCWRELQPRMPQLVVARFALGRHSISMEMLALTLNASDPWGAARGGNSIPGVRSLPRRSGYTVSGGRIGVLSLIAGKHAQPSQEKLEEPRPAGIGESNSPKSIFYCVWGVSLRHFGKHWFWAETTSRQCSLGPTLDQVSKARCRRLRVSSELTLVDEFFILLGYIRRRRIVSILMMVSRPRQLHLKRKMP</sequence>
<dbReference type="EMBL" id="PGOL01004466">
    <property type="protein sequence ID" value="PKI37299.1"/>
    <property type="molecule type" value="Genomic_DNA"/>
</dbReference>